<dbReference type="InterPro" id="IPR009081">
    <property type="entry name" value="PP-bd_ACP"/>
</dbReference>
<dbReference type="InterPro" id="IPR020845">
    <property type="entry name" value="AMP-binding_CS"/>
</dbReference>
<dbReference type="Pfam" id="PF00501">
    <property type="entry name" value="AMP-binding"/>
    <property type="match status" value="1"/>
</dbReference>
<sequence length="1116" mass="127479">MRLVYIIENIIKKYHNRPAIGERVKHYIKDTKSKRIVCQLAAKYQTMTYHQLWNRAECIANEWYHHGQYPLKAGDKVVILSFIHSDYIAINLACVQINAIIVPLQTNLSNKELTLILQEIEPRIIAASIEYLPMAVELAKNNKAIKRIIVFDYDPSHDNAEKLEQLQNQLTIKIEELANIIHLGSQLPKVPYPENSHDTSPISMIIYTSGSTGAPKGAIYTEKLVAKMWDASLFANNTNKENTTVLYLPICHSLASLQLNNQLARGGTCYLVAKSNLSTLFEDFSLVKPTEFLLVPAVAEMILQLYQSELEARKKTTDDPLLDSKLKKELNINIFGGRIIQIFYSSAPLTEKLANFIESLFEAKLLNIYGSTETLVICINHKILKPSVEDYKLIDVPELNYYSTDKPYPRGELLLKTVTIIPSYYKHSELNSQIFDEQGYYKTGYIVKETAKDHLVFIERRKNVIKLSQGEFIITTMLETLFKNSPLIKDIFIYGNSEWSYLLAVIIPIPELLYRYDNQQREIKQLIHQSLKKIAKDANLKPYEVPRDFLIDTEPFSQKNGLLSELGKPLRQKIKTYYINDLNKLHQEICNNDFSNFSQHINKENILETVIKLTQYLVGSPGMVINSAATFRQLGGDSLSTLQFSLELEKIWGIMIPVDMIANPTCTLKDIADYIKSNQHLINSRPSFATIYGIDKKKIYANQLTLDKFIDLEIFQPIKNSSRSLSSFHNILLTGANGYLGKFLCLALLEELNKTDGKLICIIREKDNDSARQRLINTFASRNSQLALKFKQLADKHLTVFAGDLTKPNLGLDEKTWHYLSQTIDHIFHAGALVNHVLPYQHLFETNVLGTAELIKLALVNQLKHFVFISSVIVAIPSDNNKPLNEDDNICDAIPYQEINNQYANGYAISKWASEILLHEAYNRFKLPVTIFRPSMILAHRQYATELNIIDVFTRLLLSIVNTKIAPKSFYQSNSNLSPHYNGLAVDFVVSSIIKLSKNNDNQRLTFNMVNPQNDKVSLDTIIDWIINSGINIKKIDDYEEWYQQFKLAMQKLPNNLKQYSMLPVISLLKQPEKITSNFWLLPNKFSSAVGNTIPAITPSLINKYISDFKTLNLLI</sequence>
<dbReference type="InterPro" id="IPR036291">
    <property type="entry name" value="NAD(P)-bd_dom_sf"/>
</dbReference>
<dbReference type="SUPFAM" id="SSF56801">
    <property type="entry name" value="Acetyl-CoA synthetase-like"/>
    <property type="match status" value="1"/>
</dbReference>
<dbReference type="Gene3D" id="3.40.50.720">
    <property type="entry name" value="NAD(P)-binding Rossmann-like Domain"/>
    <property type="match status" value="1"/>
</dbReference>
<dbReference type="CDD" id="cd05235">
    <property type="entry name" value="SDR_e1"/>
    <property type="match status" value="1"/>
</dbReference>
<evidence type="ECO:0000256" key="4">
    <source>
        <dbReference type="ARBA" id="ARBA00022840"/>
    </source>
</evidence>
<dbReference type="EMBL" id="CP123759">
    <property type="protein sequence ID" value="WGO84449.1"/>
    <property type="molecule type" value="Genomic_DNA"/>
</dbReference>
<keyword evidence="1" id="KW-0596">Phosphopantetheine</keyword>
<evidence type="ECO:0000313" key="7">
    <source>
        <dbReference type="Proteomes" id="UP001231859"/>
    </source>
</evidence>
<dbReference type="Pfam" id="PF07993">
    <property type="entry name" value="NAD_binding_4"/>
    <property type="match status" value="1"/>
</dbReference>
<evidence type="ECO:0000256" key="3">
    <source>
        <dbReference type="ARBA" id="ARBA00022741"/>
    </source>
</evidence>
<accession>A0ABY8P5N1</accession>
<organism evidence="6 7">
    <name type="scientific">Arsenophonus apicola</name>
    <dbReference type="NCBI Taxonomy" id="2879119"/>
    <lineage>
        <taxon>Bacteria</taxon>
        <taxon>Pseudomonadati</taxon>
        <taxon>Pseudomonadota</taxon>
        <taxon>Gammaproteobacteria</taxon>
        <taxon>Enterobacterales</taxon>
        <taxon>Morganellaceae</taxon>
        <taxon>Arsenophonus</taxon>
    </lineage>
</organism>
<dbReference type="Gene3D" id="3.40.50.12780">
    <property type="entry name" value="N-terminal domain of ligase-like"/>
    <property type="match status" value="1"/>
</dbReference>
<reference evidence="6 7" key="1">
    <citation type="submission" date="2023-04" db="EMBL/GenBank/DDBJ databases">
        <title>Genome dynamics across the evolutionary transition to endosymbiosis.</title>
        <authorList>
            <person name="Siozios S."/>
            <person name="Nadal-Jimenez P."/>
            <person name="Azagi T."/>
            <person name="Sprong H."/>
            <person name="Frost C.L."/>
            <person name="Parratt S.R."/>
            <person name="Taylor G."/>
            <person name="Brettell L."/>
            <person name="Lew K.C."/>
            <person name="Croft L."/>
            <person name="King K.C."/>
            <person name="Brockhurst M.A."/>
            <person name="Hypsa V."/>
            <person name="Novakova E."/>
            <person name="Darby A.C."/>
            <person name="Hurst G.D.D."/>
        </authorList>
    </citation>
    <scope>NUCLEOTIDE SEQUENCE [LARGE SCALE GENOMIC DNA]</scope>
    <source>
        <strain evidence="7">aApi_AU</strain>
    </source>
</reference>
<protein>
    <submittedName>
        <fullName evidence="6">Thioester reductase domain-containing protein</fullName>
    </submittedName>
</protein>
<dbReference type="InterPro" id="IPR042099">
    <property type="entry name" value="ANL_N_sf"/>
</dbReference>
<dbReference type="RefSeq" id="WP_280939468.1">
    <property type="nucleotide sequence ID" value="NZ_CP123759.1"/>
</dbReference>
<dbReference type="PROSITE" id="PS00455">
    <property type="entry name" value="AMP_BINDING"/>
    <property type="match status" value="1"/>
</dbReference>
<dbReference type="Pfam" id="PF00550">
    <property type="entry name" value="PP-binding"/>
    <property type="match status" value="1"/>
</dbReference>
<gene>
    <name evidence="6" type="ORF">QG404_06080</name>
</gene>
<dbReference type="InterPro" id="IPR000873">
    <property type="entry name" value="AMP-dep_synth/lig_dom"/>
</dbReference>
<dbReference type="NCBIfam" id="TIGR01746">
    <property type="entry name" value="Thioester-redct"/>
    <property type="match status" value="1"/>
</dbReference>
<keyword evidence="2" id="KW-0597">Phosphoprotein</keyword>
<evidence type="ECO:0000259" key="5">
    <source>
        <dbReference type="PROSITE" id="PS50075"/>
    </source>
</evidence>
<dbReference type="SUPFAM" id="SSF51735">
    <property type="entry name" value="NAD(P)-binding Rossmann-fold domains"/>
    <property type="match status" value="1"/>
</dbReference>
<dbReference type="InterPro" id="IPR010080">
    <property type="entry name" value="Thioester_reductase-like_dom"/>
</dbReference>
<keyword evidence="7" id="KW-1185">Reference proteome</keyword>
<evidence type="ECO:0000313" key="6">
    <source>
        <dbReference type="EMBL" id="WGO84449.1"/>
    </source>
</evidence>
<dbReference type="PANTHER" id="PTHR43272:SF33">
    <property type="entry name" value="AMP-BINDING DOMAIN-CONTAINING PROTEIN-RELATED"/>
    <property type="match status" value="1"/>
</dbReference>
<name>A0ABY8P5N1_9GAMM</name>
<dbReference type="Proteomes" id="UP001231859">
    <property type="component" value="Chromosome"/>
</dbReference>
<dbReference type="PANTHER" id="PTHR43272">
    <property type="entry name" value="LONG-CHAIN-FATTY-ACID--COA LIGASE"/>
    <property type="match status" value="1"/>
</dbReference>
<dbReference type="Gene3D" id="1.10.1200.10">
    <property type="entry name" value="ACP-like"/>
    <property type="match status" value="1"/>
</dbReference>
<dbReference type="PROSITE" id="PS50075">
    <property type="entry name" value="CARRIER"/>
    <property type="match status" value="1"/>
</dbReference>
<dbReference type="InterPro" id="IPR013120">
    <property type="entry name" value="FAR_NAD-bd"/>
</dbReference>
<keyword evidence="3" id="KW-0547">Nucleotide-binding</keyword>
<dbReference type="SUPFAM" id="SSF47336">
    <property type="entry name" value="ACP-like"/>
    <property type="match status" value="1"/>
</dbReference>
<keyword evidence="4" id="KW-0067">ATP-binding</keyword>
<evidence type="ECO:0000256" key="2">
    <source>
        <dbReference type="ARBA" id="ARBA00022553"/>
    </source>
</evidence>
<proteinExistence type="predicted"/>
<dbReference type="InterPro" id="IPR036736">
    <property type="entry name" value="ACP-like_sf"/>
</dbReference>
<feature type="domain" description="Carrier" evidence="5">
    <location>
        <begin position="604"/>
        <end position="679"/>
    </location>
</feature>
<evidence type="ECO:0000256" key="1">
    <source>
        <dbReference type="ARBA" id="ARBA00022450"/>
    </source>
</evidence>